<dbReference type="GO" id="GO:0016740">
    <property type="term" value="F:transferase activity"/>
    <property type="evidence" value="ECO:0007669"/>
    <property type="project" value="UniProtKB-KW"/>
</dbReference>
<dbReference type="SFLD" id="SFLDG00358">
    <property type="entry name" value="Main_(cytGST)"/>
    <property type="match status" value="1"/>
</dbReference>
<dbReference type="InterPro" id="IPR004045">
    <property type="entry name" value="Glutathione_S-Trfase_N"/>
</dbReference>
<keyword evidence="3" id="KW-0808">Transferase</keyword>
<keyword evidence="4" id="KW-1185">Reference proteome</keyword>
<feature type="domain" description="GST N-terminal" evidence="1">
    <location>
        <begin position="92"/>
        <end position="173"/>
    </location>
</feature>
<dbReference type="Gene3D" id="3.40.30.10">
    <property type="entry name" value="Glutaredoxin"/>
    <property type="match status" value="1"/>
</dbReference>
<dbReference type="InterPro" id="IPR036282">
    <property type="entry name" value="Glutathione-S-Trfase_C_sf"/>
</dbReference>
<dbReference type="PANTHER" id="PTHR44051">
    <property type="entry name" value="GLUTATHIONE S-TRANSFERASE-RELATED"/>
    <property type="match status" value="1"/>
</dbReference>
<dbReference type="SUPFAM" id="SSF47616">
    <property type="entry name" value="GST C-terminal domain-like"/>
    <property type="match status" value="1"/>
</dbReference>
<dbReference type="Pfam" id="PF13409">
    <property type="entry name" value="GST_N_2"/>
    <property type="match status" value="1"/>
</dbReference>
<dbReference type="PROSITE" id="PS50405">
    <property type="entry name" value="GST_CTER"/>
    <property type="match status" value="1"/>
</dbReference>
<dbReference type="SFLD" id="SFLDG01150">
    <property type="entry name" value="Main.1:_Beta-like"/>
    <property type="match status" value="1"/>
</dbReference>
<dbReference type="AlphaFoldDB" id="A0A1I4DUC7"/>
<dbReference type="PANTHER" id="PTHR44051:SF21">
    <property type="entry name" value="GLUTATHIONE S-TRANSFERASE FAMILY PROTEIN"/>
    <property type="match status" value="1"/>
</dbReference>
<dbReference type="Gene3D" id="1.20.1050.10">
    <property type="match status" value="1"/>
</dbReference>
<dbReference type="Pfam" id="PF14497">
    <property type="entry name" value="GST_C_3"/>
    <property type="match status" value="1"/>
</dbReference>
<dbReference type="Proteomes" id="UP000198725">
    <property type="component" value="Unassembled WGS sequence"/>
</dbReference>
<dbReference type="InterPro" id="IPR040079">
    <property type="entry name" value="Glutathione_S-Trfase"/>
</dbReference>
<evidence type="ECO:0000313" key="4">
    <source>
        <dbReference type="Proteomes" id="UP000198725"/>
    </source>
</evidence>
<evidence type="ECO:0000313" key="3">
    <source>
        <dbReference type="EMBL" id="SFK96995.1"/>
    </source>
</evidence>
<feature type="domain" description="GST C-terminal" evidence="2">
    <location>
        <begin position="179"/>
        <end position="302"/>
    </location>
</feature>
<dbReference type="SUPFAM" id="SSF52833">
    <property type="entry name" value="Thioredoxin-like"/>
    <property type="match status" value="1"/>
</dbReference>
<dbReference type="InterPro" id="IPR036249">
    <property type="entry name" value="Thioredoxin-like_sf"/>
</dbReference>
<dbReference type="SFLD" id="SFLDS00019">
    <property type="entry name" value="Glutathione_Transferase_(cytos"/>
    <property type="match status" value="1"/>
</dbReference>
<dbReference type="PROSITE" id="PS50404">
    <property type="entry name" value="GST_NTER"/>
    <property type="match status" value="1"/>
</dbReference>
<dbReference type="CDD" id="cd03188">
    <property type="entry name" value="GST_C_Beta"/>
    <property type="match status" value="1"/>
</dbReference>
<reference evidence="4" key="1">
    <citation type="submission" date="2016-10" db="EMBL/GenBank/DDBJ databases">
        <authorList>
            <person name="Varghese N."/>
            <person name="Submissions S."/>
        </authorList>
    </citation>
    <scope>NUCLEOTIDE SEQUENCE [LARGE SCALE GENOMIC DNA]</scope>
    <source>
        <strain evidence="4">MO64</strain>
    </source>
</reference>
<dbReference type="InterPro" id="IPR004046">
    <property type="entry name" value="GST_C"/>
</dbReference>
<protein>
    <submittedName>
        <fullName evidence="3">Glutathione S-transferase</fullName>
    </submittedName>
</protein>
<sequence>MRPLRMADTAPPPPRPRPVNLNMHAEEYIAPAQANAREGELHRNFLHINSQNRALAQQHETRAGTARRRPRSGRFVTSIRRRIIEGLSLWTIAMYTLYYAPGSANLVVHLALLEIGAPHTLERIDFATDQQHSAAYLAINPHGVVPTLVIDGVPHGEAPALAMLVVERHPEAALAPAPGSAQRADYLQWMFYLANNLQPLFRQMFFPNDHLPEAADSLKQASRIGIEKCWSYIDAHLAAHSPYVLGETFSVVDLYVLMLMRWSRNMPKPATEWPHLAAFATQLKARPSWKQVCVAEGLTEWA</sequence>
<organism evidence="3 4">
    <name type="scientific">Rhodanobacter glycinis</name>
    <dbReference type="NCBI Taxonomy" id="582702"/>
    <lineage>
        <taxon>Bacteria</taxon>
        <taxon>Pseudomonadati</taxon>
        <taxon>Pseudomonadota</taxon>
        <taxon>Gammaproteobacteria</taxon>
        <taxon>Lysobacterales</taxon>
        <taxon>Rhodanobacteraceae</taxon>
        <taxon>Rhodanobacter</taxon>
    </lineage>
</organism>
<evidence type="ECO:0000259" key="1">
    <source>
        <dbReference type="PROSITE" id="PS50404"/>
    </source>
</evidence>
<dbReference type="CDD" id="cd03057">
    <property type="entry name" value="GST_N_Beta"/>
    <property type="match status" value="1"/>
</dbReference>
<gene>
    <name evidence="3" type="ORF">SAMN05192579_11025</name>
</gene>
<dbReference type="InterPro" id="IPR010987">
    <property type="entry name" value="Glutathione-S-Trfase_C-like"/>
</dbReference>
<proteinExistence type="predicted"/>
<dbReference type="EMBL" id="FOSR01000010">
    <property type="protein sequence ID" value="SFK96995.1"/>
    <property type="molecule type" value="Genomic_DNA"/>
</dbReference>
<name>A0A1I4DUC7_9GAMM</name>
<evidence type="ECO:0000259" key="2">
    <source>
        <dbReference type="PROSITE" id="PS50405"/>
    </source>
</evidence>
<accession>A0A1I4DUC7</accession>